<keyword evidence="7" id="KW-0717">Septation</keyword>
<accession>A0ABZ0I0N0</accession>
<keyword evidence="14" id="KW-1185">Reference proteome</keyword>
<comment type="subunit">
    <text evidence="10">Homodimer. Interacts with FtsZ.</text>
</comment>
<evidence type="ECO:0000313" key="13">
    <source>
        <dbReference type="EMBL" id="WOJ92354.1"/>
    </source>
</evidence>
<organism evidence="13 14">
    <name type="scientific">Congregibacter variabilis</name>
    <dbReference type="NCBI Taxonomy" id="3081200"/>
    <lineage>
        <taxon>Bacteria</taxon>
        <taxon>Pseudomonadati</taxon>
        <taxon>Pseudomonadota</taxon>
        <taxon>Gammaproteobacteria</taxon>
        <taxon>Cellvibrionales</taxon>
        <taxon>Halieaceae</taxon>
        <taxon>Congregibacter</taxon>
    </lineage>
</organism>
<evidence type="ECO:0000256" key="9">
    <source>
        <dbReference type="ARBA" id="ARBA00024910"/>
    </source>
</evidence>
<dbReference type="PANTHER" id="PTHR34981:SF1">
    <property type="entry name" value="CELL DIVISION PROTEIN ZAPA"/>
    <property type="match status" value="1"/>
</dbReference>
<dbReference type="GO" id="GO:0051301">
    <property type="term" value="P:cell division"/>
    <property type="evidence" value="ECO:0007669"/>
    <property type="project" value="UniProtKB-KW"/>
</dbReference>
<reference evidence="13 14" key="1">
    <citation type="submission" date="2023-10" db="EMBL/GenBank/DDBJ databases">
        <title>Two novel species belonging to the OM43/NOR5 clade.</title>
        <authorList>
            <person name="Park M."/>
        </authorList>
    </citation>
    <scope>NUCLEOTIDE SEQUENCE [LARGE SCALE GENOMIC DNA]</scope>
    <source>
        <strain evidence="13 14">IMCC43200</strain>
    </source>
</reference>
<evidence type="ECO:0000256" key="2">
    <source>
        <dbReference type="ARBA" id="ARBA00010074"/>
    </source>
</evidence>
<proteinExistence type="inferred from homology"/>
<dbReference type="RefSeq" id="WP_407346949.1">
    <property type="nucleotide sequence ID" value="NZ_CP136864.1"/>
</dbReference>
<evidence type="ECO:0000256" key="4">
    <source>
        <dbReference type="ARBA" id="ARBA00022490"/>
    </source>
</evidence>
<feature type="region of interest" description="Disordered" evidence="12">
    <location>
        <begin position="72"/>
        <end position="99"/>
    </location>
</feature>
<keyword evidence="5 13" id="KW-0132">Cell division</keyword>
<keyword evidence="8" id="KW-0131">Cell cycle</keyword>
<keyword evidence="6" id="KW-0175">Coiled coil</keyword>
<dbReference type="Pfam" id="PF05164">
    <property type="entry name" value="ZapA"/>
    <property type="match status" value="1"/>
</dbReference>
<evidence type="ECO:0000256" key="8">
    <source>
        <dbReference type="ARBA" id="ARBA00023306"/>
    </source>
</evidence>
<gene>
    <name evidence="13" type="ORF">R0135_11210</name>
</gene>
<evidence type="ECO:0000256" key="5">
    <source>
        <dbReference type="ARBA" id="ARBA00022618"/>
    </source>
</evidence>
<keyword evidence="4" id="KW-0963">Cytoplasm</keyword>
<dbReference type="InterPro" id="IPR036192">
    <property type="entry name" value="Cell_div_ZapA-like_sf"/>
</dbReference>
<comment type="subcellular location">
    <subcellularLocation>
        <location evidence="1">Cytoplasm</location>
    </subcellularLocation>
</comment>
<protein>
    <recommendedName>
        <fullName evidence="3">Cell division protein ZapA</fullName>
    </recommendedName>
    <alternativeName>
        <fullName evidence="11">Z ring-associated protein ZapA</fullName>
    </alternativeName>
</protein>
<comment type="similarity">
    <text evidence="2">Belongs to the ZapA family. Type 1 subfamily.</text>
</comment>
<evidence type="ECO:0000256" key="10">
    <source>
        <dbReference type="ARBA" id="ARBA00026068"/>
    </source>
</evidence>
<dbReference type="Proteomes" id="UP001626537">
    <property type="component" value="Chromosome"/>
</dbReference>
<dbReference type="SUPFAM" id="SSF102829">
    <property type="entry name" value="Cell division protein ZapA-like"/>
    <property type="match status" value="1"/>
</dbReference>
<evidence type="ECO:0000256" key="6">
    <source>
        <dbReference type="ARBA" id="ARBA00023054"/>
    </source>
</evidence>
<dbReference type="InterPro" id="IPR007838">
    <property type="entry name" value="Cell_div_ZapA-like"/>
</dbReference>
<comment type="function">
    <text evidence="9">Activator of cell division through the inhibition of FtsZ GTPase activity, therefore promoting FtsZ assembly into bundles of protofilaments necessary for the formation of the division Z ring. It is recruited early at mid-cell but it is not essential for cell division.</text>
</comment>
<evidence type="ECO:0000313" key="14">
    <source>
        <dbReference type="Proteomes" id="UP001626537"/>
    </source>
</evidence>
<dbReference type="PANTHER" id="PTHR34981">
    <property type="entry name" value="CELL DIVISION PROTEIN ZAPA"/>
    <property type="match status" value="1"/>
</dbReference>
<evidence type="ECO:0000256" key="7">
    <source>
        <dbReference type="ARBA" id="ARBA00023210"/>
    </source>
</evidence>
<dbReference type="InterPro" id="IPR042233">
    <property type="entry name" value="Cell_div_ZapA_N"/>
</dbReference>
<dbReference type="Gene3D" id="1.20.5.50">
    <property type="match status" value="1"/>
</dbReference>
<evidence type="ECO:0000256" key="3">
    <source>
        <dbReference type="ARBA" id="ARBA00015195"/>
    </source>
</evidence>
<evidence type="ECO:0000256" key="12">
    <source>
        <dbReference type="SAM" id="MobiDB-lite"/>
    </source>
</evidence>
<evidence type="ECO:0000256" key="11">
    <source>
        <dbReference type="ARBA" id="ARBA00033158"/>
    </source>
</evidence>
<name>A0ABZ0I0N0_9GAMM</name>
<evidence type="ECO:0000256" key="1">
    <source>
        <dbReference type="ARBA" id="ARBA00004496"/>
    </source>
</evidence>
<dbReference type="Gene3D" id="3.30.160.880">
    <property type="entry name" value="Cell division protein ZapA protomer, N-terminal domain"/>
    <property type="match status" value="1"/>
</dbReference>
<dbReference type="EMBL" id="CP136864">
    <property type="protein sequence ID" value="WOJ92354.1"/>
    <property type="molecule type" value="Genomic_DNA"/>
</dbReference>
<sequence>MSANASTFSVTILEKEYQVACPPDQQAELLLSARHLDEQMRAIRSTGKVIGLERIAVMAALNISHELLQTRNGVSTGNAKDSGKANATAEKSGEVADPAGLSSLNAKLDEALHQLRQLEIG</sequence>